<dbReference type="Proteomes" id="UP000036959">
    <property type="component" value="Unassembled WGS sequence"/>
</dbReference>
<evidence type="ECO:0000256" key="3">
    <source>
        <dbReference type="ARBA" id="ARBA00022475"/>
    </source>
</evidence>
<dbReference type="OrthoDB" id="9799990at2"/>
<keyword evidence="3" id="KW-1003">Cell membrane</keyword>
<keyword evidence="4" id="KW-0997">Cell inner membrane</keyword>
<dbReference type="RefSeq" id="WP_050455333.1">
    <property type="nucleotide sequence ID" value="NZ_LFJJ01000182.1"/>
</dbReference>
<evidence type="ECO:0000256" key="1">
    <source>
        <dbReference type="ARBA" id="ARBA00004651"/>
    </source>
</evidence>
<evidence type="ECO:0000313" key="9">
    <source>
        <dbReference type="EMBL" id="KND58446.1"/>
    </source>
</evidence>
<feature type="transmembrane region" description="Helical" evidence="8">
    <location>
        <begin position="182"/>
        <end position="204"/>
    </location>
</feature>
<organism evidence="9 10">
    <name type="scientific">Candidatus Burkholderia verschuerenii</name>
    <dbReference type="NCBI Taxonomy" id="242163"/>
    <lineage>
        <taxon>Bacteria</taxon>
        <taxon>Pseudomonadati</taxon>
        <taxon>Pseudomonadota</taxon>
        <taxon>Betaproteobacteria</taxon>
        <taxon>Burkholderiales</taxon>
        <taxon>Burkholderiaceae</taxon>
        <taxon>Burkholderia</taxon>
    </lineage>
</organism>
<feature type="transmembrane region" description="Helical" evidence="8">
    <location>
        <begin position="142"/>
        <end position="162"/>
    </location>
</feature>
<keyword evidence="10" id="KW-1185">Reference proteome</keyword>
<feature type="transmembrane region" description="Helical" evidence="8">
    <location>
        <begin position="62"/>
        <end position="79"/>
    </location>
</feature>
<protein>
    <submittedName>
        <fullName evidence="9">Ribose ABC transport system, permease protein RbsC</fullName>
    </submittedName>
</protein>
<dbReference type="EMBL" id="LFJJ01000182">
    <property type="protein sequence ID" value="KND58446.1"/>
    <property type="molecule type" value="Genomic_DNA"/>
</dbReference>
<comment type="caution">
    <text evidence="9">The sequence shown here is derived from an EMBL/GenBank/DDBJ whole genome shotgun (WGS) entry which is preliminary data.</text>
</comment>
<name>A0A0L0M847_9BURK</name>
<feature type="transmembrane region" description="Helical" evidence="8">
    <location>
        <begin position="19"/>
        <end position="42"/>
    </location>
</feature>
<dbReference type="GO" id="GO:0005886">
    <property type="term" value="C:plasma membrane"/>
    <property type="evidence" value="ECO:0007669"/>
    <property type="project" value="UniProtKB-SubCell"/>
</dbReference>
<comment type="subcellular location">
    <subcellularLocation>
        <location evidence="1">Cell membrane</location>
        <topology evidence="1">Multi-pass membrane protein</topology>
    </subcellularLocation>
</comment>
<evidence type="ECO:0000256" key="4">
    <source>
        <dbReference type="ARBA" id="ARBA00022519"/>
    </source>
</evidence>
<evidence type="ECO:0000256" key="8">
    <source>
        <dbReference type="SAM" id="Phobius"/>
    </source>
</evidence>
<proteinExistence type="predicted"/>
<evidence type="ECO:0000256" key="6">
    <source>
        <dbReference type="ARBA" id="ARBA00022989"/>
    </source>
</evidence>
<sequence>MNTLTAAAHAPEGRRTFRFASVVLGYGIAPILCVLIVAFLAWTEPRFFSRLNLLNVSRNFSLLGLAATGQALVMIAGGFDMSVGAAMALASIVQVSAMVWFGAHFPAQPAVMVCVAGIVAAALAGGLLGLTNALVLTRLKVVPFMATLAVTYVVVGGLLYYTKGVPLYGVPDGFTDFVGRGTLLSVPVITWIGLIVIGLVSVMLTYSRLGRHVYAVGGHAPAARIGCRGRADTGCLLRAVGAVRGARGRAVDGGRGSAPANRRSAAIRPSSRLRRPCSVACRCAAGRAASGASPPRHCF</sequence>
<evidence type="ECO:0000256" key="2">
    <source>
        <dbReference type="ARBA" id="ARBA00022448"/>
    </source>
</evidence>
<dbReference type="Pfam" id="PF02653">
    <property type="entry name" value="BPD_transp_2"/>
    <property type="match status" value="1"/>
</dbReference>
<gene>
    <name evidence="9" type="ORF">BVER_03467c</name>
</gene>
<feature type="transmembrane region" description="Helical" evidence="8">
    <location>
        <begin position="109"/>
        <end position="130"/>
    </location>
</feature>
<dbReference type="InterPro" id="IPR001851">
    <property type="entry name" value="ABC_transp_permease"/>
</dbReference>
<evidence type="ECO:0000256" key="5">
    <source>
        <dbReference type="ARBA" id="ARBA00022692"/>
    </source>
</evidence>
<keyword evidence="7 8" id="KW-0472">Membrane</keyword>
<evidence type="ECO:0000313" key="10">
    <source>
        <dbReference type="Proteomes" id="UP000036959"/>
    </source>
</evidence>
<dbReference type="GO" id="GO:0022857">
    <property type="term" value="F:transmembrane transporter activity"/>
    <property type="evidence" value="ECO:0007669"/>
    <property type="project" value="InterPro"/>
</dbReference>
<reference evidence="10" key="1">
    <citation type="submission" date="2015-06" db="EMBL/GenBank/DDBJ databases">
        <title>Comparative genomics of Burkholderia leaf nodule symbionts.</title>
        <authorList>
            <person name="Carlier A."/>
            <person name="Eberl L."/>
            <person name="Pinto-Carbo M."/>
        </authorList>
    </citation>
    <scope>NUCLEOTIDE SEQUENCE [LARGE SCALE GENOMIC DNA]</scope>
    <source>
        <strain evidence="10">UZHbot4</strain>
    </source>
</reference>
<dbReference type="PATRIC" id="fig|242163.4.peg.2280"/>
<dbReference type="PANTHER" id="PTHR32196">
    <property type="entry name" value="ABC TRANSPORTER PERMEASE PROTEIN YPHD-RELATED-RELATED"/>
    <property type="match status" value="1"/>
</dbReference>
<keyword evidence="2" id="KW-0813">Transport</keyword>
<accession>A0A0L0M847</accession>
<keyword evidence="5 8" id="KW-0812">Transmembrane</keyword>
<dbReference type="PANTHER" id="PTHR32196:SF21">
    <property type="entry name" value="ABC TRANSPORTER PERMEASE PROTEIN YPHD-RELATED"/>
    <property type="match status" value="1"/>
</dbReference>
<dbReference type="AlphaFoldDB" id="A0A0L0M847"/>
<feature type="transmembrane region" description="Helical" evidence="8">
    <location>
        <begin position="86"/>
        <end position="103"/>
    </location>
</feature>
<keyword evidence="6 8" id="KW-1133">Transmembrane helix</keyword>
<evidence type="ECO:0000256" key="7">
    <source>
        <dbReference type="ARBA" id="ARBA00023136"/>
    </source>
</evidence>